<dbReference type="InterPro" id="IPR050222">
    <property type="entry name" value="MATE_MdtK"/>
</dbReference>
<sequence length="459" mass="50031">MKSSSHYSPRIEITHLLRLAAPIIAAQVAATLMGFIDAVMAGQVSATDLAAVAVANSIWFPAILLVMGVLMAIPPIVSHHLGAKQKHKIPHDMWQSGWLALSCAIAAMLVVQLAPYILSVMDVEPTLESLVYGYLDAVIWGAPGFAGYLVLRNISEGLSFTKPSMWIGIVGLLLNIPLNYIFIYGALGAPAMGGAGCGVATAIVQWLMFGGMIICFRWHQFYKPYALFSAFEWPQFHAMLQLFKVGFPMALAFFFEVSLFAVVAILLAPLGATIVAGHQVALNVSSIIFMLPMSLGMAISIRMGYRLGQKDAEGCFFSLKTGLKVGLAQVCCTAIFTLLFRHWIADIYTNDPAVIDLATNLLMLSCVYQLSDTIQVIGVSALRAFKDASGILIITLVSYWLCGLSVGLMLGLTDWLRPAMGPYGFWIGFCVGLTVAAILLSLRLKYFYRKLTHDPEWQN</sequence>
<feature type="transmembrane region" description="Helical" evidence="10">
    <location>
        <begin position="352"/>
        <end position="370"/>
    </location>
</feature>
<name>A0ABS7EIS0_9GAMM</name>
<evidence type="ECO:0000256" key="6">
    <source>
        <dbReference type="ARBA" id="ARBA00022989"/>
    </source>
</evidence>
<dbReference type="Pfam" id="PF01554">
    <property type="entry name" value="MatE"/>
    <property type="match status" value="2"/>
</dbReference>
<dbReference type="PANTHER" id="PTHR43298">
    <property type="entry name" value="MULTIDRUG RESISTANCE PROTEIN NORM-RELATED"/>
    <property type="match status" value="1"/>
</dbReference>
<keyword evidence="2" id="KW-0813">Transport</keyword>
<keyword evidence="5 10" id="KW-0812">Transmembrane</keyword>
<dbReference type="EMBL" id="JAHZSS010000012">
    <property type="protein sequence ID" value="MBW8191542.1"/>
    <property type="molecule type" value="Genomic_DNA"/>
</dbReference>
<keyword evidence="6 10" id="KW-1133">Transmembrane helix</keyword>
<feature type="transmembrane region" description="Helical" evidence="10">
    <location>
        <begin position="21"/>
        <end position="46"/>
    </location>
</feature>
<evidence type="ECO:0000313" key="11">
    <source>
        <dbReference type="EMBL" id="MBW8191542.1"/>
    </source>
</evidence>
<feature type="transmembrane region" description="Helical" evidence="10">
    <location>
        <begin position="193"/>
        <end position="216"/>
    </location>
</feature>
<keyword evidence="12" id="KW-1185">Reference proteome</keyword>
<dbReference type="RefSeq" id="WP_220104224.1">
    <property type="nucleotide sequence ID" value="NZ_JAHZSS010000012.1"/>
</dbReference>
<comment type="subcellular location">
    <subcellularLocation>
        <location evidence="1">Cell inner membrane</location>
        <topology evidence="1">Multi-pass membrane protein</topology>
    </subcellularLocation>
</comment>
<feature type="transmembrane region" description="Helical" evidence="10">
    <location>
        <begin position="423"/>
        <end position="442"/>
    </location>
</feature>
<evidence type="ECO:0000256" key="4">
    <source>
        <dbReference type="ARBA" id="ARBA00022475"/>
    </source>
</evidence>
<feature type="transmembrane region" description="Helical" evidence="10">
    <location>
        <begin position="98"/>
        <end position="118"/>
    </location>
</feature>
<dbReference type="Proteomes" id="UP001166251">
    <property type="component" value="Unassembled WGS sequence"/>
</dbReference>
<evidence type="ECO:0000256" key="9">
    <source>
        <dbReference type="ARBA" id="ARBA00031636"/>
    </source>
</evidence>
<evidence type="ECO:0000256" key="3">
    <source>
        <dbReference type="ARBA" id="ARBA00022449"/>
    </source>
</evidence>
<protein>
    <recommendedName>
        <fullName evidence="9">Multidrug-efflux transporter</fullName>
    </recommendedName>
</protein>
<reference evidence="11" key="1">
    <citation type="submission" date="2021-07" db="EMBL/GenBank/DDBJ databases">
        <title>Neiella marina sp. nov., isolated from the intestinal content of sea cucumber Apostichopus japonicus.</title>
        <authorList>
            <person name="Bai X."/>
        </authorList>
    </citation>
    <scope>NUCLEOTIDE SEQUENCE</scope>
    <source>
        <strain evidence="11">126</strain>
    </source>
</reference>
<keyword evidence="7" id="KW-0406">Ion transport</keyword>
<gene>
    <name evidence="11" type="ORF">K0504_10885</name>
</gene>
<feature type="transmembrane region" description="Helical" evidence="10">
    <location>
        <begin position="245"/>
        <end position="268"/>
    </location>
</feature>
<proteinExistence type="predicted"/>
<evidence type="ECO:0000256" key="5">
    <source>
        <dbReference type="ARBA" id="ARBA00022692"/>
    </source>
</evidence>
<feature type="transmembrane region" description="Helical" evidence="10">
    <location>
        <begin position="58"/>
        <end position="77"/>
    </location>
</feature>
<evidence type="ECO:0000313" key="12">
    <source>
        <dbReference type="Proteomes" id="UP001166251"/>
    </source>
</evidence>
<evidence type="ECO:0000256" key="2">
    <source>
        <dbReference type="ARBA" id="ARBA00022448"/>
    </source>
</evidence>
<organism evidence="11 12">
    <name type="scientific">Neiella holothuriorum</name>
    <dbReference type="NCBI Taxonomy" id="2870530"/>
    <lineage>
        <taxon>Bacteria</taxon>
        <taxon>Pseudomonadati</taxon>
        <taxon>Pseudomonadota</taxon>
        <taxon>Gammaproteobacteria</taxon>
        <taxon>Alteromonadales</taxon>
        <taxon>Echinimonadaceae</taxon>
        <taxon>Neiella</taxon>
    </lineage>
</organism>
<dbReference type="InterPro" id="IPR002528">
    <property type="entry name" value="MATE_fam"/>
</dbReference>
<accession>A0ABS7EIS0</accession>
<feature type="transmembrane region" description="Helical" evidence="10">
    <location>
        <begin position="322"/>
        <end position="340"/>
    </location>
</feature>
<dbReference type="CDD" id="cd13131">
    <property type="entry name" value="MATE_NorM_like"/>
    <property type="match status" value="1"/>
</dbReference>
<evidence type="ECO:0000256" key="1">
    <source>
        <dbReference type="ARBA" id="ARBA00004429"/>
    </source>
</evidence>
<dbReference type="NCBIfam" id="TIGR00797">
    <property type="entry name" value="matE"/>
    <property type="match status" value="1"/>
</dbReference>
<dbReference type="InterPro" id="IPR048279">
    <property type="entry name" value="MdtK-like"/>
</dbReference>
<evidence type="ECO:0000256" key="8">
    <source>
        <dbReference type="ARBA" id="ARBA00023136"/>
    </source>
</evidence>
<dbReference type="PANTHER" id="PTHR43298:SF2">
    <property type="entry name" value="FMN_FAD EXPORTER YEEO-RELATED"/>
    <property type="match status" value="1"/>
</dbReference>
<keyword evidence="8 10" id="KW-0472">Membrane</keyword>
<comment type="caution">
    <text evidence="11">The sequence shown here is derived from an EMBL/GenBank/DDBJ whole genome shotgun (WGS) entry which is preliminary data.</text>
</comment>
<feature type="transmembrane region" description="Helical" evidence="10">
    <location>
        <begin position="391"/>
        <end position="411"/>
    </location>
</feature>
<dbReference type="PIRSF" id="PIRSF006603">
    <property type="entry name" value="DinF"/>
    <property type="match status" value="1"/>
</dbReference>
<keyword evidence="4" id="KW-1003">Cell membrane</keyword>
<feature type="transmembrane region" description="Helical" evidence="10">
    <location>
        <begin position="130"/>
        <end position="151"/>
    </location>
</feature>
<feature type="transmembrane region" description="Helical" evidence="10">
    <location>
        <begin position="163"/>
        <end position="187"/>
    </location>
</feature>
<evidence type="ECO:0000256" key="7">
    <source>
        <dbReference type="ARBA" id="ARBA00023065"/>
    </source>
</evidence>
<evidence type="ECO:0000256" key="10">
    <source>
        <dbReference type="SAM" id="Phobius"/>
    </source>
</evidence>
<feature type="transmembrane region" description="Helical" evidence="10">
    <location>
        <begin position="280"/>
        <end position="301"/>
    </location>
</feature>
<keyword evidence="3" id="KW-0050">Antiport</keyword>